<dbReference type="Proteomes" id="UP000182977">
    <property type="component" value="Chromosome I"/>
</dbReference>
<accession>A0A1H2LXA8</accession>
<evidence type="ECO:0008006" key="5">
    <source>
        <dbReference type="Google" id="ProtNLM"/>
    </source>
</evidence>
<name>A0A1H2LXA8_9ACTN</name>
<feature type="region of interest" description="Disordered" evidence="1">
    <location>
        <begin position="39"/>
        <end position="102"/>
    </location>
</feature>
<proteinExistence type="predicted"/>
<dbReference type="STRING" id="419479.SAMN04488563_6792"/>
<feature type="compositionally biased region" description="Low complexity" evidence="1">
    <location>
        <begin position="39"/>
        <end position="51"/>
    </location>
</feature>
<dbReference type="AlphaFoldDB" id="A0A1H2LXA8"/>
<keyword evidence="4" id="KW-1185">Reference proteome</keyword>
<keyword evidence="2" id="KW-0732">Signal</keyword>
<protein>
    <recommendedName>
        <fullName evidence="5">DUF3060 domain-containing protein</fullName>
    </recommendedName>
</protein>
<feature type="chain" id="PRO_5038369852" description="DUF3060 domain-containing protein" evidence="2">
    <location>
        <begin position="34"/>
        <end position="328"/>
    </location>
</feature>
<evidence type="ECO:0000256" key="1">
    <source>
        <dbReference type="SAM" id="MobiDB-lite"/>
    </source>
</evidence>
<evidence type="ECO:0000313" key="4">
    <source>
        <dbReference type="Proteomes" id="UP000182977"/>
    </source>
</evidence>
<feature type="compositionally biased region" description="Pro residues" evidence="1">
    <location>
        <begin position="72"/>
        <end position="82"/>
    </location>
</feature>
<organism evidence="3 4">
    <name type="scientific">Jiangella alkaliphila</name>
    <dbReference type="NCBI Taxonomy" id="419479"/>
    <lineage>
        <taxon>Bacteria</taxon>
        <taxon>Bacillati</taxon>
        <taxon>Actinomycetota</taxon>
        <taxon>Actinomycetes</taxon>
        <taxon>Jiangellales</taxon>
        <taxon>Jiangellaceae</taxon>
        <taxon>Jiangella</taxon>
    </lineage>
</organism>
<dbReference type="InterPro" id="IPR021417">
    <property type="entry name" value="DUF3060"/>
</dbReference>
<feature type="compositionally biased region" description="Low complexity" evidence="1">
    <location>
        <begin position="83"/>
        <end position="93"/>
    </location>
</feature>
<dbReference type="Pfam" id="PF11259">
    <property type="entry name" value="DUF3060"/>
    <property type="match status" value="1"/>
</dbReference>
<evidence type="ECO:0000313" key="3">
    <source>
        <dbReference type="EMBL" id="SDU85617.1"/>
    </source>
</evidence>
<dbReference type="EMBL" id="LT629791">
    <property type="protein sequence ID" value="SDU85617.1"/>
    <property type="molecule type" value="Genomic_DNA"/>
</dbReference>
<dbReference type="RefSeq" id="WP_152690823.1">
    <property type="nucleotide sequence ID" value="NZ_KQ061237.1"/>
</dbReference>
<gene>
    <name evidence="3" type="ORF">SAMN04488563_6792</name>
</gene>
<sequence length="328" mass="32057">MSGLTTASRSTPVKLSTSLAALALAGLCAVLVAGCGADSGSAADDAPAAPAEDTSGAPDVTGDPTPSEDVPADPPADPPPDTAAPDDPATCPAGTWRLSTLEPAGPAGDLVFSGGGSLTAELTADNRWTVEDDGSLPFQVTLDVGGTQATGTATVVGTAEGRYLGQGEAYEFVVDDSSGSVRLSASGFDESRPMQDVVAAIVPTGQTTLTCSGTSLTIAGETGVWTFTAVGEAGEPDPGTVQAAPGVFEEDGVTGTFDCAGQDIAINGAGAAIDLVGECGTVSVNGDDADVSVQSAASIVVNGAGCRVVYQGDPDVVVNGTGSTAERG</sequence>
<reference evidence="4" key="1">
    <citation type="submission" date="2016-10" db="EMBL/GenBank/DDBJ databases">
        <authorList>
            <person name="Varghese N."/>
            <person name="Submissions S."/>
        </authorList>
    </citation>
    <scope>NUCLEOTIDE SEQUENCE [LARGE SCALE GENOMIC DNA]</scope>
    <source>
        <strain evidence="4">DSM 45079</strain>
    </source>
</reference>
<feature type="signal peptide" evidence="2">
    <location>
        <begin position="1"/>
        <end position="33"/>
    </location>
</feature>
<evidence type="ECO:0000256" key="2">
    <source>
        <dbReference type="SAM" id="SignalP"/>
    </source>
</evidence>